<evidence type="ECO:0000256" key="1">
    <source>
        <dbReference type="SAM" id="MobiDB-lite"/>
    </source>
</evidence>
<evidence type="ECO:0000313" key="2">
    <source>
        <dbReference type="EMBL" id="EAS27255.3"/>
    </source>
</evidence>
<evidence type="ECO:0000313" key="3">
    <source>
        <dbReference type="Proteomes" id="UP000001261"/>
    </source>
</evidence>
<dbReference type="RefSeq" id="XP_001249295.1">
    <property type="nucleotide sequence ID" value="XM_001249294.1"/>
</dbReference>
<reference evidence="3" key="2">
    <citation type="journal article" date="2010" name="Genome Res.">
        <title>Population genomic sequencing of Coccidioides fungi reveals recent hybridization and transposon control.</title>
        <authorList>
            <person name="Neafsey D.E."/>
            <person name="Barker B.M."/>
            <person name="Sharpton T.J."/>
            <person name="Stajich J.E."/>
            <person name="Park D.J."/>
            <person name="Whiston E."/>
            <person name="Hung C.-Y."/>
            <person name="McMahan C."/>
            <person name="White J."/>
            <person name="Sykes S."/>
            <person name="Heiman D."/>
            <person name="Young S."/>
            <person name="Zeng Q."/>
            <person name="Abouelleil A."/>
            <person name="Aftuck L."/>
            <person name="Bessette D."/>
            <person name="Brown A."/>
            <person name="FitzGerald M."/>
            <person name="Lui A."/>
            <person name="Macdonald J.P."/>
            <person name="Priest M."/>
            <person name="Orbach M.J."/>
            <person name="Galgiani J.N."/>
            <person name="Kirkland T.N."/>
            <person name="Cole G.T."/>
            <person name="Birren B.W."/>
            <person name="Henn M.R."/>
            <person name="Taylor J.W."/>
            <person name="Rounsley S.D."/>
        </authorList>
    </citation>
    <scope>GENOME REANNOTATION</scope>
    <source>
        <strain evidence="3">RS</strain>
    </source>
</reference>
<protein>
    <submittedName>
        <fullName evidence="2">Uncharacterized protein</fullName>
    </submittedName>
</protein>
<dbReference type="OrthoDB" id="4354629at2759"/>
<organism evidence="2 3">
    <name type="scientific">Coccidioides immitis (strain RS)</name>
    <name type="common">Valley fever fungus</name>
    <dbReference type="NCBI Taxonomy" id="246410"/>
    <lineage>
        <taxon>Eukaryota</taxon>
        <taxon>Fungi</taxon>
        <taxon>Dikarya</taxon>
        <taxon>Ascomycota</taxon>
        <taxon>Pezizomycotina</taxon>
        <taxon>Eurotiomycetes</taxon>
        <taxon>Eurotiomycetidae</taxon>
        <taxon>Onygenales</taxon>
        <taxon>Onygenaceae</taxon>
        <taxon>Coccidioides</taxon>
    </lineage>
</organism>
<gene>
    <name evidence="2" type="ORF">CIMG_12557</name>
</gene>
<dbReference type="GeneID" id="24164184"/>
<name>J3K0A2_COCIM</name>
<dbReference type="Proteomes" id="UP000001261">
    <property type="component" value="Unassembled WGS sequence"/>
</dbReference>
<dbReference type="OMA" id="KPACESE"/>
<dbReference type="KEGG" id="cim:CIMG_12557"/>
<keyword evidence="3" id="KW-1185">Reference proteome</keyword>
<accession>J3K0A2</accession>
<feature type="region of interest" description="Disordered" evidence="1">
    <location>
        <begin position="32"/>
        <end position="90"/>
    </location>
</feature>
<dbReference type="InParanoid" id="J3K0A2"/>
<feature type="compositionally biased region" description="Polar residues" evidence="1">
    <location>
        <begin position="32"/>
        <end position="42"/>
    </location>
</feature>
<dbReference type="EMBL" id="GG704911">
    <property type="protein sequence ID" value="EAS27255.3"/>
    <property type="molecule type" value="Genomic_DNA"/>
</dbReference>
<dbReference type="AlphaFoldDB" id="J3K0A2"/>
<dbReference type="VEuPathDB" id="FungiDB:CIMG_12557"/>
<sequence>MQINNDHPAAAVQLQQSHQLYNHVQQRVTFKASDSSHVQHQSVKPACESEDEDVYQSELSKGSKDEDEESISNLGEHSAGGTPVADAQTSDSEYKCSQEEFWHKQFYLLLFLHNLESIMLESHWCSPLHHQGLLYCQFYNIIKEVFAAGQHFPFANENLDMLALDSGLVQTWQHIKKAISHSSLALLHIYIHIKQQCHVAISDCHQQSYRT</sequence>
<proteinExistence type="predicted"/>
<reference evidence="3" key="1">
    <citation type="journal article" date="2009" name="Genome Res.">
        <title>Comparative genomic analyses of the human fungal pathogens Coccidioides and their relatives.</title>
        <authorList>
            <person name="Sharpton T.J."/>
            <person name="Stajich J.E."/>
            <person name="Rounsley S.D."/>
            <person name="Gardner M.J."/>
            <person name="Wortman J.R."/>
            <person name="Jordar V.S."/>
            <person name="Maiti R."/>
            <person name="Kodira C.D."/>
            <person name="Neafsey D.E."/>
            <person name="Zeng Q."/>
            <person name="Hung C.-Y."/>
            <person name="McMahan C."/>
            <person name="Muszewska A."/>
            <person name="Grynberg M."/>
            <person name="Mandel M.A."/>
            <person name="Kellner E.M."/>
            <person name="Barker B.M."/>
            <person name="Galgiani J.N."/>
            <person name="Orbach M.J."/>
            <person name="Kirkland T.N."/>
            <person name="Cole G.T."/>
            <person name="Henn M.R."/>
            <person name="Birren B.W."/>
            <person name="Taylor J.W."/>
        </authorList>
    </citation>
    <scope>NUCLEOTIDE SEQUENCE [LARGE SCALE GENOMIC DNA]</scope>
    <source>
        <strain evidence="3">RS</strain>
    </source>
</reference>